<accession>A0A0H3ZLN4</accession>
<proteinExistence type="predicted"/>
<feature type="transmembrane region" description="Helical" evidence="1">
    <location>
        <begin position="12"/>
        <end position="35"/>
    </location>
</feature>
<reference evidence="2" key="1">
    <citation type="journal article" date="2015" name="MBio">
        <title>Eco-Evolutionary Dynamics of Episomes among Ecologically Cohesive Bacterial Populations.</title>
        <authorList>
            <person name="Xue H."/>
            <person name="Cordero O.X."/>
            <person name="Camas F.M."/>
            <person name="Trimble W."/>
            <person name="Meyer F."/>
            <person name="Guglielmini J."/>
            <person name="Rocha E.P."/>
            <person name="Polz M.F."/>
        </authorList>
    </citation>
    <scope>NUCLEOTIDE SEQUENCE</scope>
    <source>
        <strain evidence="2">FF_61</strain>
    </source>
</reference>
<protein>
    <submittedName>
        <fullName evidence="2">Uncharacterized protein</fullName>
    </submittedName>
</protein>
<keyword evidence="1" id="KW-0472">Membrane</keyword>
<evidence type="ECO:0000313" key="2">
    <source>
        <dbReference type="EMBL" id="AKN37063.1"/>
    </source>
</evidence>
<organism evidence="2">
    <name type="scientific">Vibrio cyclitrophicus</name>
    <dbReference type="NCBI Taxonomy" id="47951"/>
    <lineage>
        <taxon>Bacteria</taxon>
        <taxon>Pseudomonadati</taxon>
        <taxon>Pseudomonadota</taxon>
        <taxon>Gammaproteobacteria</taxon>
        <taxon>Vibrionales</taxon>
        <taxon>Vibrionaceae</taxon>
        <taxon>Vibrio</taxon>
    </lineage>
</organism>
<name>A0A0H3ZLN4_9VIBR</name>
<dbReference type="EMBL" id="KP795522">
    <property type="protein sequence ID" value="AKN37063.1"/>
    <property type="molecule type" value="Genomic_DNA"/>
</dbReference>
<keyword evidence="1" id="KW-1133">Transmembrane helix</keyword>
<evidence type="ECO:0000256" key="1">
    <source>
        <dbReference type="SAM" id="Phobius"/>
    </source>
</evidence>
<keyword evidence="1" id="KW-0812">Transmembrane</keyword>
<dbReference type="AlphaFoldDB" id="A0A0H3ZLN4"/>
<sequence length="160" mass="18299">MFDNSVGLEHWVFVIVGWWLFERVILTWALGGLLLKRPPLVVNAVSSLQVMDGGYARFALDYCALSRFTDAVVSYEIWSKTDPKVSIAVKERALCYDKVQGGDQREYLPLQLPSKDVLSESSEWGVRVRVISTKHTLNPFHKIYPCVFEFTQQLSVNNEK</sequence>